<dbReference type="EMBL" id="LXJU01000037">
    <property type="protein sequence ID" value="OGE47739.1"/>
    <property type="molecule type" value="Genomic_DNA"/>
</dbReference>
<dbReference type="InterPro" id="IPR049207">
    <property type="entry name" value="DUF4246_N"/>
</dbReference>
<dbReference type="InterPro" id="IPR025340">
    <property type="entry name" value="DUF4246"/>
</dbReference>
<dbReference type="OrthoDB" id="415532at2759"/>
<accession>A0A1F5L486</accession>
<dbReference type="STRING" id="1835702.A0A1F5L486"/>
<gene>
    <name evidence="3" type="ORF">PENARI_c037G06169</name>
</gene>
<dbReference type="Pfam" id="PF14033">
    <property type="entry name" value="DUF4246"/>
    <property type="match status" value="1"/>
</dbReference>
<dbReference type="AlphaFoldDB" id="A0A1F5L486"/>
<keyword evidence="4" id="KW-1185">Reference proteome</keyword>
<dbReference type="RefSeq" id="XP_022483197.1">
    <property type="nucleotide sequence ID" value="XM_022636919.1"/>
</dbReference>
<comment type="caution">
    <text evidence="3">The sequence shown here is derived from an EMBL/GenBank/DDBJ whole genome shotgun (WGS) entry which is preliminary data.</text>
</comment>
<organism evidence="3 4">
    <name type="scientific">Penicillium arizonense</name>
    <dbReference type="NCBI Taxonomy" id="1835702"/>
    <lineage>
        <taxon>Eukaryota</taxon>
        <taxon>Fungi</taxon>
        <taxon>Dikarya</taxon>
        <taxon>Ascomycota</taxon>
        <taxon>Pezizomycotina</taxon>
        <taxon>Eurotiomycetes</taxon>
        <taxon>Eurotiomycetidae</taxon>
        <taxon>Eurotiales</taxon>
        <taxon>Aspergillaceae</taxon>
        <taxon>Penicillium</taxon>
    </lineage>
</organism>
<feature type="domain" description="DUF4246" evidence="2">
    <location>
        <begin position="14"/>
        <end position="83"/>
    </location>
</feature>
<dbReference type="Pfam" id="PF21666">
    <property type="entry name" value="DUF4246_N"/>
    <property type="match status" value="1"/>
</dbReference>
<dbReference type="PANTHER" id="PTHR33119">
    <property type="entry name" value="IFI3P"/>
    <property type="match status" value="1"/>
</dbReference>
<dbReference type="GeneID" id="34581653"/>
<evidence type="ECO:0000313" key="3">
    <source>
        <dbReference type="EMBL" id="OGE47739.1"/>
    </source>
</evidence>
<evidence type="ECO:0000259" key="1">
    <source>
        <dbReference type="Pfam" id="PF14033"/>
    </source>
</evidence>
<evidence type="ECO:0000313" key="4">
    <source>
        <dbReference type="Proteomes" id="UP000177622"/>
    </source>
</evidence>
<name>A0A1F5L486_PENAI</name>
<dbReference type="InterPro" id="IPR049192">
    <property type="entry name" value="DUF4246_C"/>
</dbReference>
<proteinExistence type="predicted"/>
<dbReference type="Proteomes" id="UP000177622">
    <property type="component" value="Unassembled WGS sequence"/>
</dbReference>
<reference evidence="3 4" key="1">
    <citation type="journal article" date="2016" name="Sci. Rep.">
        <title>Penicillium arizonense, a new, genome sequenced fungal species, reveals a high chemical diversity in secreted metabolites.</title>
        <authorList>
            <person name="Grijseels S."/>
            <person name="Nielsen J.C."/>
            <person name="Randelovic M."/>
            <person name="Nielsen J."/>
            <person name="Nielsen K.F."/>
            <person name="Workman M."/>
            <person name="Frisvad J.C."/>
        </authorList>
    </citation>
    <scope>NUCLEOTIDE SEQUENCE [LARGE SCALE GENOMIC DNA]</scope>
    <source>
        <strain evidence="3 4">CBS 141311</strain>
    </source>
</reference>
<sequence length="639" mass="73894">MTYLTNVGHGPLKVPGFGGIPLDFELPPESRFAHGLVDYRHSPRLTKREMAMLRLIQHITETPGWHRLVLDPDEEQLTQWHREVVKGPEGFLISDLAWDWCISELREKAKIWQGTGRLLVFDSSSAVCQTDASDSGVSLEDFQRQVAQLGPQADHESPLVDPSLYPLVYARTPVLTSGGQVTPGYGGPESCYSNRFQWLPCEIKFLSEDPLDVGINSYINNLNPKNHQDLYGHLERLITCSIPSWNEVLFYGNTRGRHPPRILTYGCHIHNYMEDRKIFHEVERMLHWKAICNTWEEWQNRCDNVREYVSGPEPPTWQQAEPLPKLSPNLLDEIQPEQWEIPKFPSQIARFKRRRRAWFNHPEPSVSFSYEQWKDSKFTGRAILPQRVGEFPDPLHHLYIPVRLQETFRRDGLQVVIEISRIELTPEKPTYSGDTYFQTEGLRNDRIAATSLFVVEAQNVTPPRIAFEHEDKIHAIEFECKVPDTMATVLDVEKFELWEEKAPQALHTFARVVYLADPTQPGNLTVIKLRLVDPHYRICSTRNVPPQQHDWWATEAQQAAGLDKRLPSELVQLVMEQTDWWPISRADSGRLREELRRDHERKRKAVDECVGHHLVSYLPYDYHAARDATDSSGVGYESP</sequence>
<protein>
    <submittedName>
        <fullName evidence="3">Uncharacterized protein</fullName>
    </submittedName>
</protein>
<feature type="domain" description="DUF4246" evidence="1">
    <location>
        <begin position="97"/>
        <end position="554"/>
    </location>
</feature>
<dbReference type="PANTHER" id="PTHR33119:SF1">
    <property type="entry name" value="FE2OG DIOXYGENASE DOMAIN-CONTAINING PROTEIN"/>
    <property type="match status" value="1"/>
</dbReference>
<evidence type="ECO:0000259" key="2">
    <source>
        <dbReference type="Pfam" id="PF21666"/>
    </source>
</evidence>